<organism evidence="1 2">
    <name type="scientific">Hypericibacter adhaerens</name>
    <dbReference type="NCBI Taxonomy" id="2602016"/>
    <lineage>
        <taxon>Bacteria</taxon>
        <taxon>Pseudomonadati</taxon>
        <taxon>Pseudomonadota</taxon>
        <taxon>Alphaproteobacteria</taxon>
        <taxon>Rhodospirillales</taxon>
        <taxon>Dongiaceae</taxon>
        <taxon>Hypericibacter</taxon>
    </lineage>
</organism>
<dbReference type="EMBL" id="CP042582">
    <property type="protein sequence ID" value="QEX25074.1"/>
    <property type="molecule type" value="Genomic_DNA"/>
</dbReference>
<dbReference type="Proteomes" id="UP000325797">
    <property type="component" value="Chromosome"/>
</dbReference>
<keyword evidence="2" id="KW-1185">Reference proteome</keyword>
<proteinExistence type="predicted"/>
<sequence>MRDREHRTFLIRYTYGGAEWGLELPARSLEDAKARLERLSYATIDGELVLTLPAAIGPLAAVIAKIRNALQAALPPKRRRARRGY</sequence>
<name>A0A5J6N6E2_9PROT</name>
<protein>
    <submittedName>
        <fullName evidence="1">Uncharacterized protein</fullName>
    </submittedName>
</protein>
<gene>
    <name evidence="1" type="ORF">FRZ61_50190</name>
</gene>
<dbReference type="KEGG" id="hadh:FRZ61_50190"/>
<dbReference type="AlphaFoldDB" id="A0A5J6N6E2"/>
<reference evidence="1 2" key="1">
    <citation type="submission" date="2019-08" db="EMBL/GenBank/DDBJ databases">
        <title>Hyperibacter terrae gen. nov., sp. nov. and Hyperibacter viscosus sp. nov., two new members in the family Rhodospirillaceae isolated from the rhizosphere of Hypericum perforatum.</title>
        <authorList>
            <person name="Noviana Z."/>
        </authorList>
    </citation>
    <scope>NUCLEOTIDE SEQUENCE [LARGE SCALE GENOMIC DNA]</scope>
    <source>
        <strain evidence="1 2">R5959</strain>
    </source>
</reference>
<evidence type="ECO:0000313" key="2">
    <source>
        <dbReference type="Proteomes" id="UP000325797"/>
    </source>
</evidence>
<evidence type="ECO:0000313" key="1">
    <source>
        <dbReference type="EMBL" id="QEX25074.1"/>
    </source>
</evidence>
<accession>A0A5J6N6E2</accession>